<organism evidence="15 16">
    <name type="scientific">Merdimonas faecis</name>
    <dbReference type="NCBI Taxonomy" id="1653435"/>
    <lineage>
        <taxon>Bacteria</taxon>
        <taxon>Bacillati</taxon>
        <taxon>Bacillota</taxon>
        <taxon>Clostridia</taxon>
        <taxon>Lachnospirales</taxon>
        <taxon>Lachnospiraceae</taxon>
        <taxon>Merdimonas</taxon>
    </lineage>
</organism>
<evidence type="ECO:0000256" key="1">
    <source>
        <dbReference type="ARBA" id="ARBA00004167"/>
    </source>
</evidence>
<reference evidence="15" key="1">
    <citation type="journal article" date="2021" name="PeerJ">
        <title>Extensive microbial diversity within the chicken gut microbiome revealed by metagenomics and culture.</title>
        <authorList>
            <person name="Gilroy R."/>
            <person name="Ravi A."/>
            <person name="Getino M."/>
            <person name="Pursley I."/>
            <person name="Horton D.L."/>
            <person name="Alikhan N.F."/>
            <person name="Baker D."/>
            <person name="Gharbi K."/>
            <person name="Hall N."/>
            <person name="Watson M."/>
            <person name="Adriaenssens E.M."/>
            <person name="Foster-Nyarko E."/>
            <person name="Jarju S."/>
            <person name="Secka A."/>
            <person name="Antonio M."/>
            <person name="Oren A."/>
            <person name="Chaudhuri R.R."/>
            <person name="La Ragione R."/>
            <person name="Hildebrand F."/>
            <person name="Pallen M.J."/>
        </authorList>
    </citation>
    <scope>NUCLEOTIDE SEQUENCE</scope>
    <source>
        <strain evidence="15">USAMLcec4-12693</strain>
    </source>
</reference>
<accession>A0A9D2VX30</accession>
<dbReference type="Gene3D" id="3.30.1390.30">
    <property type="entry name" value="Penicillin-binding protein 2a, domain 3"/>
    <property type="match status" value="1"/>
</dbReference>
<evidence type="ECO:0000256" key="12">
    <source>
        <dbReference type="SAM" id="Phobius"/>
    </source>
</evidence>
<keyword evidence="6" id="KW-0133">Cell shape</keyword>
<dbReference type="EMBL" id="DYXE01000036">
    <property type="protein sequence ID" value="HJH49360.1"/>
    <property type="molecule type" value="Genomic_DNA"/>
</dbReference>
<name>A0A9D2VX30_9FIRM</name>
<evidence type="ECO:0000256" key="11">
    <source>
        <dbReference type="SAM" id="MobiDB-lite"/>
    </source>
</evidence>
<comment type="similarity">
    <text evidence="3">Belongs to the transpeptidase family.</text>
</comment>
<keyword evidence="7" id="KW-0573">Peptidoglycan synthesis</keyword>
<gene>
    <name evidence="15" type="ORF">K8V39_03760</name>
</gene>
<evidence type="ECO:0000259" key="13">
    <source>
        <dbReference type="Pfam" id="PF00905"/>
    </source>
</evidence>
<keyword evidence="9 12" id="KW-0472">Membrane</keyword>
<dbReference type="PANTHER" id="PTHR30627:SF2">
    <property type="entry name" value="PEPTIDOGLYCAN D,D-TRANSPEPTIDASE MRDA"/>
    <property type="match status" value="1"/>
</dbReference>
<dbReference type="Pfam" id="PF00905">
    <property type="entry name" value="Transpeptidase"/>
    <property type="match status" value="1"/>
</dbReference>
<dbReference type="RefSeq" id="WP_277271759.1">
    <property type="nucleotide sequence ID" value="NZ_DYXE01000036.1"/>
</dbReference>
<dbReference type="PANTHER" id="PTHR30627">
    <property type="entry name" value="PEPTIDOGLYCAN D,D-TRANSPEPTIDASE"/>
    <property type="match status" value="1"/>
</dbReference>
<evidence type="ECO:0000313" key="16">
    <source>
        <dbReference type="Proteomes" id="UP000813420"/>
    </source>
</evidence>
<dbReference type="InterPro" id="IPR012338">
    <property type="entry name" value="Beta-lactam/transpept-like"/>
</dbReference>
<dbReference type="GO" id="GO:0005886">
    <property type="term" value="C:plasma membrane"/>
    <property type="evidence" value="ECO:0007669"/>
    <property type="project" value="UniProtKB-SubCell"/>
</dbReference>
<evidence type="ECO:0000256" key="2">
    <source>
        <dbReference type="ARBA" id="ARBA00004236"/>
    </source>
</evidence>
<dbReference type="SUPFAM" id="SSF56519">
    <property type="entry name" value="Penicillin binding protein dimerisation domain"/>
    <property type="match status" value="1"/>
</dbReference>
<keyword evidence="4" id="KW-1003">Cell membrane</keyword>
<sequence>MYNLWEKIKYGISEVVQSRTSVAIIVFCVMSAILVQRLFYLQIVRGEDYAEDYELQIQKTKETEGTRGNIYDRNGNLLAYNELAYSVTFEYSGDYKNDELNKIVSTVIQMVESNGDSVINDFGIILDSNDNYVYVAETDTERLRFIADVYGLRTIDELKDNQRNVSAEDLINYLCTDETYGYGIDQEDMSKAEVLKMVNIRYAISLNSYQQWLSTTIAEDVSQETVADVMEHLDSLQGINIEEESLRRYTDSYCFANIIGYTGQISQEEYDSLSEEEQEDYALTDTVGKSGLEQVMDSYLKGQKGSETLYVNSVGRVIDRVKSKEEKAGNDLYLTIDANLQKAAYNIIEQELAGILLSKIQNTLDFDRTQVEDGSDVIIPIGDVYHAFIDNEIIDMTHFGAEDAQAAEKEVYAAFSARKEQVLQEIQSVLSDPNASAYQDAGREQQAYQSYIVNTILNQNSGILMGDAIDTNDETYKAWREEETINIYTYLNYAISKNWIDTSLLKDYVSSEGEYSDSSEIYQAIISYVIDALGDDTEFDKLVYQYMIKAGSVTGRQLCMILYEQGVLDFDEAQYSGLNSGSISAYDFVRGKIQTLEITPGQLGLEPCTGSLVMTDPNSGEVLACVSYPGYDNNRLANTMDSEYYNKLANDNSSPMYNTATQERTAPGSTYKPLVALSGLTEGVIDTGTYFTCHGVYDKVEPNPRCWIYPNAHGSLAVEGAIQNSCNCFFYEVGYQLSLDRSGGSADEDGDGEPDNVTFSSDLGTDTLRKYAVEFGLGDTSGLEIPESDPQISDETSVLSAIGQGNNNFTTSQLARYITAVANEGTVYNLSLLDKVVSVDGETIKDFTPEVKNNISDISSTSWTAVHNGMRNVISVAQAQVFSKLNASGVEVSGKTGTAQQSETHPDHALFVGFAQSSNPEVAFAIRIANGYSSTYAAEIGNDVMEYYYQVTPQEELITGTASEIAASTTGD</sequence>
<dbReference type="AlphaFoldDB" id="A0A9D2VX30"/>
<proteinExistence type="inferred from homology"/>
<dbReference type="Gene3D" id="3.40.710.10">
    <property type="entry name" value="DD-peptidase/beta-lactamase superfamily"/>
    <property type="match status" value="1"/>
</dbReference>
<evidence type="ECO:0000256" key="6">
    <source>
        <dbReference type="ARBA" id="ARBA00022960"/>
    </source>
</evidence>
<evidence type="ECO:0000256" key="7">
    <source>
        <dbReference type="ARBA" id="ARBA00022984"/>
    </source>
</evidence>
<evidence type="ECO:0000256" key="5">
    <source>
        <dbReference type="ARBA" id="ARBA00022692"/>
    </source>
</evidence>
<feature type="domain" description="Penicillin-binding protein transpeptidase" evidence="13">
    <location>
        <begin position="610"/>
        <end position="946"/>
    </location>
</feature>
<dbReference type="InterPro" id="IPR005311">
    <property type="entry name" value="PBP_dimer"/>
</dbReference>
<reference evidence="15" key="2">
    <citation type="submission" date="2021-09" db="EMBL/GenBank/DDBJ databases">
        <authorList>
            <person name="Gilroy R."/>
        </authorList>
    </citation>
    <scope>NUCLEOTIDE SEQUENCE</scope>
    <source>
        <strain evidence="15">USAMLcec4-12693</strain>
    </source>
</reference>
<dbReference type="Gene3D" id="3.90.1310.10">
    <property type="entry name" value="Penicillin-binding protein 2a (Domain 2)"/>
    <property type="match status" value="2"/>
</dbReference>
<dbReference type="GO" id="GO:0071972">
    <property type="term" value="F:peptidoglycan L,D-transpeptidase activity"/>
    <property type="evidence" value="ECO:0007669"/>
    <property type="project" value="TreeGrafter"/>
</dbReference>
<dbReference type="Proteomes" id="UP000813420">
    <property type="component" value="Unassembled WGS sequence"/>
</dbReference>
<evidence type="ECO:0000256" key="3">
    <source>
        <dbReference type="ARBA" id="ARBA00007171"/>
    </source>
</evidence>
<feature type="region of interest" description="Disordered" evidence="11">
    <location>
        <begin position="741"/>
        <end position="761"/>
    </location>
</feature>
<keyword evidence="10" id="KW-0961">Cell wall biogenesis/degradation</keyword>
<dbReference type="InterPro" id="IPR050515">
    <property type="entry name" value="Beta-lactam/transpept"/>
</dbReference>
<dbReference type="SUPFAM" id="SSF56601">
    <property type="entry name" value="beta-lactamase/transpeptidase-like"/>
    <property type="match status" value="1"/>
</dbReference>
<evidence type="ECO:0000256" key="8">
    <source>
        <dbReference type="ARBA" id="ARBA00022989"/>
    </source>
</evidence>
<evidence type="ECO:0000256" key="9">
    <source>
        <dbReference type="ARBA" id="ARBA00023136"/>
    </source>
</evidence>
<keyword evidence="5 12" id="KW-0812">Transmembrane</keyword>
<comment type="caution">
    <text evidence="15">The sequence shown here is derived from an EMBL/GenBank/DDBJ whole genome shotgun (WGS) entry which is preliminary data.</text>
</comment>
<feature type="domain" description="Penicillin-binding protein dimerisation" evidence="14">
    <location>
        <begin position="63"/>
        <end position="321"/>
    </location>
</feature>
<evidence type="ECO:0000259" key="14">
    <source>
        <dbReference type="Pfam" id="PF03717"/>
    </source>
</evidence>
<evidence type="ECO:0000256" key="10">
    <source>
        <dbReference type="ARBA" id="ARBA00023316"/>
    </source>
</evidence>
<evidence type="ECO:0000313" key="15">
    <source>
        <dbReference type="EMBL" id="HJH49360.1"/>
    </source>
</evidence>
<dbReference type="GO" id="GO:0008658">
    <property type="term" value="F:penicillin binding"/>
    <property type="evidence" value="ECO:0007669"/>
    <property type="project" value="InterPro"/>
</dbReference>
<comment type="subcellular location">
    <subcellularLocation>
        <location evidence="2">Cell membrane</location>
    </subcellularLocation>
    <subcellularLocation>
        <location evidence="1">Membrane</location>
        <topology evidence="1">Single-pass membrane protein</topology>
    </subcellularLocation>
</comment>
<protein>
    <submittedName>
        <fullName evidence="15">Penicillin-binding protein</fullName>
    </submittedName>
</protein>
<keyword evidence="8 12" id="KW-1133">Transmembrane helix</keyword>
<dbReference type="InterPro" id="IPR001460">
    <property type="entry name" value="PCN-bd_Tpept"/>
</dbReference>
<dbReference type="GO" id="GO:0008360">
    <property type="term" value="P:regulation of cell shape"/>
    <property type="evidence" value="ECO:0007669"/>
    <property type="project" value="UniProtKB-KW"/>
</dbReference>
<evidence type="ECO:0000256" key="4">
    <source>
        <dbReference type="ARBA" id="ARBA00022475"/>
    </source>
</evidence>
<feature type="transmembrane region" description="Helical" evidence="12">
    <location>
        <begin position="21"/>
        <end position="40"/>
    </location>
</feature>
<dbReference type="GO" id="GO:0009252">
    <property type="term" value="P:peptidoglycan biosynthetic process"/>
    <property type="evidence" value="ECO:0007669"/>
    <property type="project" value="UniProtKB-KW"/>
</dbReference>
<dbReference type="GO" id="GO:0071555">
    <property type="term" value="P:cell wall organization"/>
    <property type="evidence" value="ECO:0007669"/>
    <property type="project" value="UniProtKB-KW"/>
</dbReference>
<dbReference type="Pfam" id="PF03717">
    <property type="entry name" value="PBP_dimer"/>
    <property type="match status" value="1"/>
</dbReference>
<dbReference type="InterPro" id="IPR036138">
    <property type="entry name" value="PBP_dimer_sf"/>
</dbReference>